<dbReference type="SUPFAM" id="SSF48371">
    <property type="entry name" value="ARM repeat"/>
    <property type="match status" value="1"/>
</dbReference>
<comment type="subunit">
    <text evidence="9">Component of the homotypic vacuole fusion and vacuole protein sorting (HOPS) complex. Component of the class C core vacuole/endosome tethering (CORVET) complex.</text>
</comment>
<protein>
    <recommendedName>
        <fullName evidence="9">E3 ubiquitin-protein ligase PEP5</fullName>
        <ecNumber evidence="9">2.3.2.27</ecNumber>
    </recommendedName>
</protein>
<gene>
    <name evidence="15" type="primary">VPS11_1</name>
    <name evidence="15" type="ORF">K7432_004164</name>
</gene>
<feature type="compositionally biased region" description="Polar residues" evidence="13">
    <location>
        <begin position="583"/>
        <end position="605"/>
    </location>
</feature>
<keyword evidence="9" id="KW-0926">Vacuole</keyword>
<keyword evidence="4 10" id="KW-0863">Zinc-finger</keyword>
<dbReference type="SUPFAM" id="SSF50978">
    <property type="entry name" value="WD40 repeat-like"/>
    <property type="match status" value="1"/>
</dbReference>
<feature type="region of interest" description="Disordered" evidence="13">
    <location>
        <begin position="581"/>
        <end position="606"/>
    </location>
</feature>
<evidence type="ECO:0000256" key="3">
    <source>
        <dbReference type="ARBA" id="ARBA00022723"/>
    </source>
</evidence>
<comment type="similarity">
    <text evidence="1 9">Belongs to the VPS11 family.</text>
</comment>
<dbReference type="Proteomes" id="UP001479436">
    <property type="component" value="Unassembled WGS sequence"/>
</dbReference>
<name>A0ABR2WYP3_9FUNG</name>
<keyword evidence="7 9" id="KW-0472">Membrane</keyword>
<keyword evidence="3" id="KW-0479">Metal-binding</keyword>
<dbReference type="Gene3D" id="1.25.40.10">
    <property type="entry name" value="Tetratricopeptide repeat domain"/>
    <property type="match status" value="1"/>
</dbReference>
<dbReference type="Gene3D" id="2.130.10.10">
    <property type="entry name" value="YVTN repeat-like/Quinoprotein amine dehydrogenase"/>
    <property type="match status" value="1"/>
</dbReference>
<dbReference type="PROSITE" id="PS50236">
    <property type="entry name" value="CHCR"/>
    <property type="match status" value="1"/>
</dbReference>
<dbReference type="InterPro" id="IPR057308">
    <property type="entry name" value="CHCR_PEP5_VPS11"/>
</dbReference>
<dbReference type="InterPro" id="IPR057307">
    <property type="entry name" value="PEP5_VPS11_N"/>
</dbReference>
<dbReference type="PANTHER" id="PTHR23323">
    <property type="entry name" value="VACUOLAR PROTEIN SORTING-ASSOCIATED PROTEIN"/>
    <property type="match status" value="1"/>
</dbReference>
<dbReference type="InterPro" id="IPR016024">
    <property type="entry name" value="ARM-type_fold"/>
</dbReference>
<keyword evidence="9" id="KW-0808">Transferase</keyword>
<dbReference type="InterPro" id="IPR016528">
    <property type="entry name" value="VPS11"/>
</dbReference>
<dbReference type="InterPro" id="IPR024763">
    <property type="entry name" value="VPS11_C"/>
</dbReference>
<dbReference type="Pfam" id="PF23341">
    <property type="entry name" value="PEP5_VPS11_N"/>
    <property type="match status" value="1"/>
</dbReference>
<dbReference type="InterPro" id="IPR000547">
    <property type="entry name" value="Clathrin_H-chain/VPS_repeat"/>
</dbReference>
<evidence type="ECO:0000256" key="13">
    <source>
        <dbReference type="SAM" id="MobiDB-lite"/>
    </source>
</evidence>
<evidence type="ECO:0000256" key="8">
    <source>
        <dbReference type="ARBA" id="ARBA00029433"/>
    </source>
</evidence>
<comment type="catalytic activity">
    <reaction evidence="9">
        <text>S-ubiquitinyl-[E2 ubiquitin-conjugating enzyme]-L-cysteine + [acceptor protein]-L-lysine = [E2 ubiquitin-conjugating enzyme]-L-cysteine + N(6)-ubiquitinyl-[acceptor protein]-L-lysine.</text>
        <dbReference type="EC" id="2.3.2.27"/>
    </reaction>
</comment>
<sequence length="977" mass="110986">MSFTRQFNFFEKDEVNETPSILQKPDILVHSRGRGLIFVADNEGFIHMIDRSFTVRSWLAFETGRVTHMKHMKYQNILVTIGEDDTPASSPLIKIWDLDKHDKNKQDPLCVKTTKVSQGGNPFPVSKFAVLESMSQIAIGLANGQVILIRGDISRDRYTKQKVVHECPEPITGLEFREEGKTVVLFIVTTNQTISCNTTNKEVKLILDDHGAALGCSTLSEPNNDLIVGRDEAIYFYGPDGRGPCFAYEGTKISINWFKNYIIIVSPTRAPTNSSSIGNVYSSASTILSELNQVTIFDVNNKFSAFSASITSGVRAVICEWDGVFILSGDGKLFRLEEKDTPTKLEILFKQNLYMLAIGLARSQKYDESSIAEIYKKYGDHLYSKTDYDGAMSQYLKTIGRLEPSYVIRKFLDAQRIHNLTSYLQELHATGLATADHTTLLLNCYTKLKDVAKLDEFIKTDEELRFDVDTAIRVCRQAGYYEHACYLAEKFEEHDTYLKIQIEDVKDYVKALDYIRKCNHLEADKQLKKYGRTLLDQVPDETTDLLIDLCNGQHNAELSVPPSPAPNTANQGFTFAINGPFKRSSTSGQNRQPSRSRSVSGTKLTTYHPPSPSGFVSIFVNHPQQLITFFETVCEKRWKKKIVPSLTEARDSIGKLVINGKAVIADPTIKLDREEEEKKAVWNTLLELYLIDHSSAKSPDDDEIQKQERRAKALVLLKDPEISYDMDHAFVLVQLSAFDDGIVYLYERMQMYSEILQFWMDRDEISKVLESLRKFGPLNPALYPQTLTYFASSPASLLTNSAELMQVLEHIDKENLLPPLQVVQALSRNSVATVGVVKDYIGRRIEAEKRQCEDDSKLIQSYRAETEKKRQEIEDLQTNARIFQMTKCSSCGGGLDLPAVHYLCRHSYHQRCLNEYEKDCPKCAIDNRMVLEIKRSQEESADKHELFLAQLEDAEDGFEVIADYFSRNTMSFTKLVE</sequence>
<keyword evidence="5" id="KW-0862">Zinc</keyword>
<evidence type="ECO:0000259" key="14">
    <source>
        <dbReference type="PROSITE" id="PS50089"/>
    </source>
</evidence>
<keyword evidence="12" id="KW-0175">Coiled coil</keyword>
<dbReference type="InterPro" id="IPR036322">
    <property type="entry name" value="WD40_repeat_dom_sf"/>
</dbReference>
<comment type="caution">
    <text evidence="15">The sequence shown here is derived from an EMBL/GenBank/DDBJ whole genome shotgun (WGS) entry which is preliminary data.</text>
</comment>
<keyword evidence="16" id="KW-1185">Reference proteome</keyword>
<feature type="repeat" description="CHCR" evidence="11">
    <location>
        <begin position="395"/>
        <end position="543"/>
    </location>
</feature>
<dbReference type="EMBL" id="JASJQH010000139">
    <property type="protein sequence ID" value="KAK9766622.1"/>
    <property type="molecule type" value="Genomic_DNA"/>
</dbReference>
<feature type="domain" description="RING-type" evidence="14">
    <location>
        <begin position="888"/>
        <end position="923"/>
    </location>
</feature>
<evidence type="ECO:0000256" key="9">
    <source>
        <dbReference type="PIRNR" id="PIRNR007860"/>
    </source>
</evidence>
<evidence type="ECO:0000256" key="2">
    <source>
        <dbReference type="ARBA" id="ARBA00022448"/>
    </source>
</evidence>
<evidence type="ECO:0000256" key="1">
    <source>
        <dbReference type="ARBA" id="ARBA00007070"/>
    </source>
</evidence>
<reference evidence="15 16" key="1">
    <citation type="submission" date="2023-04" db="EMBL/GenBank/DDBJ databases">
        <title>Genome of Basidiobolus ranarum AG-B5.</title>
        <authorList>
            <person name="Stajich J.E."/>
            <person name="Carter-House D."/>
            <person name="Gryganskyi A."/>
        </authorList>
    </citation>
    <scope>NUCLEOTIDE SEQUENCE [LARGE SCALE GENOMIC DNA]</scope>
    <source>
        <strain evidence="15 16">AG-B5</strain>
    </source>
</reference>
<evidence type="ECO:0000313" key="15">
    <source>
        <dbReference type="EMBL" id="KAK9766622.1"/>
    </source>
</evidence>
<evidence type="ECO:0000256" key="6">
    <source>
        <dbReference type="ARBA" id="ARBA00022927"/>
    </source>
</evidence>
<dbReference type="Pfam" id="PF12451">
    <property type="entry name" value="VPS11_C"/>
    <property type="match status" value="1"/>
</dbReference>
<dbReference type="EC" id="2.3.2.27" evidence="9"/>
<dbReference type="InterPro" id="IPR015943">
    <property type="entry name" value="WD40/YVTN_repeat-like_dom_sf"/>
</dbReference>
<dbReference type="PROSITE" id="PS50089">
    <property type="entry name" value="ZF_RING_2"/>
    <property type="match status" value="1"/>
</dbReference>
<organism evidence="15 16">
    <name type="scientific">Basidiobolus ranarum</name>
    <dbReference type="NCBI Taxonomy" id="34480"/>
    <lineage>
        <taxon>Eukaryota</taxon>
        <taxon>Fungi</taxon>
        <taxon>Fungi incertae sedis</taxon>
        <taxon>Zoopagomycota</taxon>
        <taxon>Entomophthoromycotina</taxon>
        <taxon>Basidiobolomycetes</taxon>
        <taxon>Basidiobolales</taxon>
        <taxon>Basidiobolaceae</taxon>
        <taxon>Basidiobolus</taxon>
    </lineage>
</organism>
<dbReference type="CDD" id="cd16688">
    <property type="entry name" value="RING-H2_Vps11"/>
    <property type="match status" value="1"/>
</dbReference>
<feature type="coiled-coil region" evidence="12">
    <location>
        <begin position="845"/>
        <end position="879"/>
    </location>
</feature>
<accession>A0ABR2WYP3</accession>
<evidence type="ECO:0000256" key="12">
    <source>
        <dbReference type="SAM" id="Coils"/>
    </source>
</evidence>
<evidence type="ECO:0000256" key="10">
    <source>
        <dbReference type="PROSITE-ProRule" id="PRU00175"/>
    </source>
</evidence>
<evidence type="ECO:0000256" key="5">
    <source>
        <dbReference type="ARBA" id="ARBA00022833"/>
    </source>
</evidence>
<dbReference type="PANTHER" id="PTHR23323:SF24">
    <property type="entry name" value="VACUOLAR PROTEIN SORTING-ASSOCIATED PROTEIN 11 HOMOLOG"/>
    <property type="match status" value="1"/>
</dbReference>
<dbReference type="Pfam" id="PF17122">
    <property type="entry name" value="zf-C3H2C3"/>
    <property type="match status" value="1"/>
</dbReference>
<proteinExistence type="inferred from homology"/>
<keyword evidence="9" id="KW-0833">Ubl conjugation pathway</keyword>
<dbReference type="InterPro" id="IPR011990">
    <property type="entry name" value="TPR-like_helical_dom_sf"/>
</dbReference>
<dbReference type="InterPro" id="IPR001841">
    <property type="entry name" value="Znf_RING"/>
</dbReference>
<keyword evidence="2 9" id="KW-0813">Transport</keyword>
<comment type="subcellular location">
    <subcellularLocation>
        <location evidence="8">Endomembrane system</location>
        <topology evidence="8">Peripheral membrane protein</topology>
        <orientation evidence="8">Cytoplasmic side</orientation>
    </subcellularLocation>
    <subcellularLocation>
        <location evidence="9">Vacuole membrane</location>
        <topology evidence="9">Peripheral membrane protein</topology>
        <orientation evidence="9">Cytoplasmic side</orientation>
    </subcellularLocation>
</comment>
<evidence type="ECO:0000256" key="7">
    <source>
        <dbReference type="ARBA" id="ARBA00023136"/>
    </source>
</evidence>
<dbReference type="PIRSF" id="PIRSF007860">
    <property type="entry name" value="VPS11"/>
    <property type="match status" value="1"/>
</dbReference>
<evidence type="ECO:0000256" key="11">
    <source>
        <dbReference type="PROSITE-ProRule" id="PRU01006"/>
    </source>
</evidence>
<evidence type="ECO:0000313" key="16">
    <source>
        <dbReference type="Proteomes" id="UP001479436"/>
    </source>
</evidence>
<keyword evidence="6 9" id="KW-0653">Protein transport</keyword>
<dbReference type="SUPFAM" id="SSF57850">
    <property type="entry name" value="RING/U-box"/>
    <property type="match status" value="1"/>
</dbReference>
<evidence type="ECO:0000256" key="4">
    <source>
        <dbReference type="ARBA" id="ARBA00022771"/>
    </source>
</evidence>
<dbReference type="Pfam" id="PF23356">
    <property type="entry name" value="TPR_PEP5_VPS11"/>
    <property type="match status" value="2"/>
</dbReference>